<dbReference type="EMBL" id="JABBNU010000005">
    <property type="protein sequence ID" value="NMM48694.1"/>
    <property type="molecule type" value="Genomic_DNA"/>
</dbReference>
<dbReference type="SUPFAM" id="SSF54427">
    <property type="entry name" value="NTF2-like"/>
    <property type="match status" value="1"/>
</dbReference>
<dbReference type="AlphaFoldDB" id="A0A848J2I6"/>
<dbReference type="Pfam" id="PF12893">
    <property type="entry name" value="Lumazine_bd_2"/>
    <property type="match status" value="1"/>
</dbReference>
<gene>
    <name evidence="2" type="ORF">HH304_09810</name>
</gene>
<sequence>MKKLIVITLFTCAFLSLQAQNETIEVEKVINKLFDSMRAGDSTTLVSVFINDPAMKTVYNKDGKVILHSGSLNDFAKAVGTPHDQIFNEVIKNLEIKVDGPLASAWVPYKFFLGEQYSHCGVNVFELIKIDGNWKISSIIDTRRKDDCLF</sequence>
<dbReference type="RefSeq" id="WP_169680865.1">
    <property type="nucleotide sequence ID" value="NZ_JABBNU010000005.1"/>
</dbReference>
<dbReference type="Gene3D" id="3.10.450.50">
    <property type="match status" value="1"/>
</dbReference>
<evidence type="ECO:0000256" key="1">
    <source>
        <dbReference type="SAM" id="SignalP"/>
    </source>
</evidence>
<dbReference type="InterPro" id="IPR039437">
    <property type="entry name" value="FrzH/put_lumazine-bd"/>
</dbReference>
<accession>A0A848J2I6</accession>
<dbReference type="Proteomes" id="UP000559010">
    <property type="component" value="Unassembled WGS sequence"/>
</dbReference>
<feature type="signal peptide" evidence="1">
    <location>
        <begin position="1"/>
        <end position="19"/>
    </location>
</feature>
<organism evidence="2 3">
    <name type="scientific">Marinigracilibium pacificum</name>
    <dbReference type="NCBI Taxonomy" id="2729599"/>
    <lineage>
        <taxon>Bacteria</taxon>
        <taxon>Pseudomonadati</taxon>
        <taxon>Bacteroidota</taxon>
        <taxon>Cytophagia</taxon>
        <taxon>Cytophagales</taxon>
        <taxon>Flammeovirgaceae</taxon>
        <taxon>Marinigracilibium</taxon>
    </lineage>
</organism>
<comment type="caution">
    <text evidence="2">The sequence shown here is derived from an EMBL/GenBank/DDBJ whole genome shotgun (WGS) entry which is preliminary data.</text>
</comment>
<keyword evidence="1" id="KW-0732">Signal</keyword>
<name>A0A848J2I6_9BACT</name>
<proteinExistence type="predicted"/>
<keyword evidence="3" id="KW-1185">Reference proteome</keyword>
<evidence type="ECO:0000313" key="3">
    <source>
        <dbReference type="Proteomes" id="UP000559010"/>
    </source>
</evidence>
<reference evidence="2 3" key="1">
    <citation type="submission" date="2020-04" db="EMBL/GenBank/DDBJ databases">
        <title>Flammeovirgaceae bacterium KN852 isolated from deep sea.</title>
        <authorList>
            <person name="Zhang D.-C."/>
        </authorList>
    </citation>
    <scope>NUCLEOTIDE SEQUENCE [LARGE SCALE GENOMIC DNA]</scope>
    <source>
        <strain evidence="2 3">KN852</strain>
    </source>
</reference>
<feature type="chain" id="PRO_5032641496" evidence="1">
    <location>
        <begin position="20"/>
        <end position="150"/>
    </location>
</feature>
<protein>
    <submittedName>
        <fullName evidence="2">Nuclear transport factor 2 family protein</fullName>
    </submittedName>
</protein>
<evidence type="ECO:0000313" key="2">
    <source>
        <dbReference type="EMBL" id="NMM48694.1"/>
    </source>
</evidence>
<dbReference type="InterPro" id="IPR032710">
    <property type="entry name" value="NTF2-like_dom_sf"/>
</dbReference>